<dbReference type="Proteomes" id="UP000184036">
    <property type="component" value="Unassembled WGS sequence"/>
</dbReference>
<gene>
    <name evidence="1" type="ORF">SAMN05444396_103255</name>
</gene>
<keyword evidence="2" id="KW-1185">Reference proteome</keyword>
<evidence type="ECO:0000313" key="1">
    <source>
        <dbReference type="EMBL" id="SHF98448.1"/>
    </source>
</evidence>
<dbReference type="AlphaFoldDB" id="A0A1M5G403"/>
<dbReference type="STRING" id="271157.SAMN05444396_103255"/>
<sequence length="181" mass="20699">MTFNLRPKDLDMEEIINKVANSVLEIFDLEDYYLKGTRVQVDISQWLIEGFLLKEKDFRESLKNNDWSQYQDQYVAINCSTDAIVPAWASILVAIQLAPFAKKIINGTIEDLEASLYEELLSKIDYSVYTNKSIIIKGCSRKPVPMRAYVLAAHYLQPFARSIMYGEACSAVPLFKANKKV</sequence>
<dbReference type="EMBL" id="FQWE01000003">
    <property type="protein sequence ID" value="SHF98448.1"/>
    <property type="molecule type" value="Genomic_DNA"/>
</dbReference>
<accession>A0A1M5G403</accession>
<organism evidence="1 2">
    <name type="scientific">Flavobacterium segetis</name>
    <dbReference type="NCBI Taxonomy" id="271157"/>
    <lineage>
        <taxon>Bacteria</taxon>
        <taxon>Pseudomonadati</taxon>
        <taxon>Bacteroidota</taxon>
        <taxon>Flavobacteriia</taxon>
        <taxon>Flavobacteriales</taxon>
        <taxon>Flavobacteriaceae</taxon>
        <taxon>Flavobacterium</taxon>
    </lineage>
</organism>
<protein>
    <recommendedName>
        <fullName evidence="3">DUF2480 family protein</fullName>
    </recommendedName>
</protein>
<dbReference type="Pfam" id="PF10652">
    <property type="entry name" value="DUF2480"/>
    <property type="match status" value="1"/>
</dbReference>
<name>A0A1M5G403_9FLAO</name>
<reference evidence="2" key="1">
    <citation type="submission" date="2016-11" db="EMBL/GenBank/DDBJ databases">
        <authorList>
            <person name="Varghese N."/>
            <person name="Submissions S."/>
        </authorList>
    </citation>
    <scope>NUCLEOTIDE SEQUENCE [LARGE SCALE GENOMIC DNA]</scope>
    <source>
        <strain evidence="2">DSM 19741</strain>
    </source>
</reference>
<dbReference type="InterPro" id="IPR018914">
    <property type="entry name" value="DUF2480"/>
</dbReference>
<evidence type="ECO:0008006" key="3">
    <source>
        <dbReference type="Google" id="ProtNLM"/>
    </source>
</evidence>
<proteinExistence type="predicted"/>
<evidence type="ECO:0000313" key="2">
    <source>
        <dbReference type="Proteomes" id="UP000184036"/>
    </source>
</evidence>